<dbReference type="EMBL" id="WAIE01000001">
    <property type="protein sequence ID" value="KAB1443282.1"/>
    <property type="molecule type" value="Genomic_DNA"/>
</dbReference>
<evidence type="ECO:0000313" key="3">
    <source>
        <dbReference type="Proteomes" id="UP000438699"/>
    </source>
</evidence>
<proteinExistence type="predicted"/>
<gene>
    <name evidence="2" type="ORF">F8A88_03185</name>
</gene>
<feature type="signal peptide" evidence="1">
    <location>
        <begin position="1"/>
        <end position="22"/>
    </location>
</feature>
<dbReference type="AlphaFoldDB" id="A0A6N6N525"/>
<organism evidence="2 3">
    <name type="scientific">Pseudodesulfovibrio senegalensis</name>
    <dbReference type="NCBI Taxonomy" id="1721087"/>
    <lineage>
        <taxon>Bacteria</taxon>
        <taxon>Pseudomonadati</taxon>
        <taxon>Thermodesulfobacteriota</taxon>
        <taxon>Desulfovibrionia</taxon>
        <taxon>Desulfovibrionales</taxon>
        <taxon>Desulfovibrionaceae</taxon>
    </lineage>
</organism>
<name>A0A6N6N525_9BACT</name>
<protein>
    <submittedName>
        <fullName evidence="2">Uncharacterized protein</fullName>
    </submittedName>
</protein>
<evidence type="ECO:0000313" key="2">
    <source>
        <dbReference type="EMBL" id="KAB1443282.1"/>
    </source>
</evidence>
<keyword evidence="1" id="KW-0732">Signal</keyword>
<comment type="caution">
    <text evidence="2">The sequence shown here is derived from an EMBL/GenBank/DDBJ whole genome shotgun (WGS) entry which is preliminary data.</text>
</comment>
<keyword evidence="3" id="KW-1185">Reference proteome</keyword>
<reference evidence="2 3" key="1">
    <citation type="journal article" date="2017" name="Int. J. Syst. Evol. Microbiol.">
        <title>Desulfovibrio senegalensis sp. nov., a mesophilic sulfate reducer isolated from marine sediment.</title>
        <authorList>
            <person name="Thioye A."/>
            <person name="Gam Z.B.A."/>
            <person name="Mbengue M."/>
            <person name="Cayol J.L."/>
            <person name="Joseph-Bartoli M."/>
            <person name="Toure-Kane C."/>
            <person name="Labat M."/>
        </authorList>
    </citation>
    <scope>NUCLEOTIDE SEQUENCE [LARGE SCALE GENOMIC DNA]</scope>
    <source>
        <strain evidence="2 3">DSM 101509</strain>
    </source>
</reference>
<evidence type="ECO:0000256" key="1">
    <source>
        <dbReference type="SAM" id="SignalP"/>
    </source>
</evidence>
<feature type="chain" id="PRO_5026887126" evidence="1">
    <location>
        <begin position="23"/>
        <end position="165"/>
    </location>
</feature>
<dbReference type="Proteomes" id="UP000438699">
    <property type="component" value="Unassembled WGS sequence"/>
</dbReference>
<accession>A0A6N6N525</accession>
<dbReference type="RefSeq" id="WP_151149614.1">
    <property type="nucleotide sequence ID" value="NZ_WAIE01000001.1"/>
</dbReference>
<dbReference type="OrthoDB" id="5462579at2"/>
<sequence>MKKFMFLIAALMVMAGASTAFAESHGSTLVPAMRDYCYAELKYIATQVYLSNITSEEVECTVRFYDHDGNDIGDEAKIYTGAYNTSRAKHLSTGSTFSIPANSTRRVAFSDTSAQRHVMGYAIIEWKANNDKIGKALIGAVCYYQRTGTSLYTAGYVQINNGQPF</sequence>